<dbReference type="GeneID" id="54418913"/>
<organism evidence="1">
    <name type="scientific">Eremomyces bilateralis CBS 781.70</name>
    <dbReference type="NCBI Taxonomy" id="1392243"/>
    <lineage>
        <taxon>Eukaryota</taxon>
        <taxon>Fungi</taxon>
        <taxon>Dikarya</taxon>
        <taxon>Ascomycota</taxon>
        <taxon>Pezizomycotina</taxon>
        <taxon>Dothideomycetes</taxon>
        <taxon>Dothideomycetes incertae sedis</taxon>
        <taxon>Eremomycetales</taxon>
        <taxon>Eremomycetaceae</taxon>
        <taxon>Eremomyces</taxon>
    </lineage>
</organism>
<proteinExistence type="predicted"/>
<evidence type="ECO:0000313" key="1">
    <source>
        <dbReference type="EMBL" id="KAF1808081.1"/>
    </source>
</evidence>
<dbReference type="OrthoDB" id="3781185at2759"/>
<evidence type="ECO:0000313" key="3">
    <source>
        <dbReference type="RefSeq" id="XP_033529712.1"/>
    </source>
</evidence>
<dbReference type="AlphaFoldDB" id="A0A6G1FQW7"/>
<reference evidence="1 3" key="1">
    <citation type="submission" date="2020-01" db="EMBL/GenBank/DDBJ databases">
        <authorList>
            <consortium name="DOE Joint Genome Institute"/>
            <person name="Haridas S."/>
            <person name="Albert R."/>
            <person name="Binder M."/>
            <person name="Bloem J."/>
            <person name="Labutti K."/>
            <person name="Salamov A."/>
            <person name="Andreopoulos B."/>
            <person name="Baker S.E."/>
            <person name="Barry K."/>
            <person name="Bills G."/>
            <person name="Bluhm B.H."/>
            <person name="Cannon C."/>
            <person name="Castanera R."/>
            <person name="Culley D.E."/>
            <person name="Daum C."/>
            <person name="Ezra D."/>
            <person name="Gonzalez J.B."/>
            <person name="Henrissat B."/>
            <person name="Kuo A."/>
            <person name="Liang C."/>
            <person name="Lipzen A."/>
            <person name="Lutzoni F."/>
            <person name="Magnuson J."/>
            <person name="Mondo S."/>
            <person name="Nolan M."/>
            <person name="Ohm R."/>
            <person name="Pangilinan J."/>
            <person name="Park H.-J."/>
            <person name="Ramirez L."/>
            <person name="Alfaro M."/>
            <person name="Sun H."/>
            <person name="Tritt A."/>
            <person name="Yoshinaga Y."/>
            <person name="Zwiers L.-H."/>
            <person name="Turgeon B.G."/>
            <person name="Goodwin S.B."/>
            <person name="Spatafora J.W."/>
            <person name="Crous P.W."/>
            <person name="Grigoriev I.V."/>
        </authorList>
    </citation>
    <scope>NUCLEOTIDE SEQUENCE</scope>
    <source>
        <strain evidence="1 3">CBS 781.70</strain>
    </source>
</reference>
<gene>
    <name evidence="1 3" type="ORF">P152DRAFT_453156</name>
</gene>
<accession>A0A6G1FQW7</accession>
<keyword evidence="2" id="KW-1185">Reference proteome</keyword>
<protein>
    <submittedName>
        <fullName evidence="1 3">Uncharacterized protein</fullName>
    </submittedName>
</protein>
<dbReference type="RefSeq" id="XP_033529712.1">
    <property type="nucleotide sequence ID" value="XM_033678343.1"/>
</dbReference>
<dbReference type="EMBL" id="ML975191">
    <property type="protein sequence ID" value="KAF1808081.1"/>
    <property type="molecule type" value="Genomic_DNA"/>
</dbReference>
<evidence type="ECO:0000313" key="2">
    <source>
        <dbReference type="Proteomes" id="UP000504638"/>
    </source>
</evidence>
<name>A0A6G1FQW7_9PEZI</name>
<reference evidence="3" key="2">
    <citation type="submission" date="2020-04" db="EMBL/GenBank/DDBJ databases">
        <authorList>
            <consortium name="NCBI Genome Project"/>
        </authorList>
    </citation>
    <scope>NUCLEOTIDE SEQUENCE</scope>
    <source>
        <strain evidence="3">CBS 781.70</strain>
    </source>
</reference>
<sequence>MSSSTSSNHTVTIKSTLKDITNWIDWYEEIKNYAQRIKVWDYVNPTFVETPALDGKEAVAQPIYKSPTIPSRLTADTDLSLQQWIWKSFDYEKREYDLRENELKNLANAITASVSGGMTRYIKDKYLAKDMLESLHRYAAPQST</sequence>
<reference evidence="3" key="3">
    <citation type="submission" date="2025-04" db="UniProtKB">
        <authorList>
            <consortium name="RefSeq"/>
        </authorList>
    </citation>
    <scope>IDENTIFICATION</scope>
    <source>
        <strain evidence="3">CBS 781.70</strain>
    </source>
</reference>
<dbReference type="Proteomes" id="UP000504638">
    <property type="component" value="Unplaced"/>
</dbReference>